<feature type="chain" id="PRO_5036828437" evidence="8">
    <location>
        <begin position="22"/>
        <end position="1224"/>
    </location>
</feature>
<evidence type="ECO:0000313" key="10">
    <source>
        <dbReference type="EMBL" id="MBC3863527.1"/>
    </source>
</evidence>
<keyword evidence="11" id="KW-1185">Reference proteome</keyword>
<dbReference type="Proteomes" id="UP000634011">
    <property type="component" value="Unassembled WGS sequence"/>
</dbReference>
<dbReference type="InterPro" id="IPR011047">
    <property type="entry name" value="Quinoprotein_ADH-like_sf"/>
</dbReference>
<evidence type="ECO:0000256" key="2">
    <source>
        <dbReference type="ARBA" id="ARBA00008387"/>
    </source>
</evidence>
<evidence type="ECO:0000256" key="7">
    <source>
        <dbReference type="SAM" id="MobiDB-lite"/>
    </source>
</evidence>
<keyword evidence="4" id="KW-0479">Metal-binding</keyword>
<sequence>MKTHYLIATLSFAFLQVAAIAATPTTDIAPGPLDASLKVNPNVILLIDDSGSMLWTNIPDSSAQDNIDPSLSPQGVFNSQSDADSGNATDYNPVSLQSNYYNALYYNPKVTYTPWVKKSATKTTYPNADYTHLISNWVATGSLVSSGILSSGSTYVVNYSCNPNAYKTTYDFDTGKVFANKSTCLSKSGKKQYTLAAAYSVQAGQSWQKMIPQSSAAYWNLVPSGTCTPSNWSLDSSSLPDQGVTCVNAQVCTSTSACNAATPKGALMQQVTIAPNDITNLQNFANWEQYASTHILLAAYAMSNVLPKLKGINMGISFMNPPVDSQSNKATAQRYGMQYAANAITNSVTAGMDSSVTLVTDKYDSSYWASSGKMFNLSIASDTDALLDIIYNVLPYNGTPTQAALQRTGALYQDSQLPLTLNQYNSGNAIYTPSNLNGIIQYACQKNAVFVVTDGFANSTNLPDAITYAKTAGDQNAPFATSYSQSLADIALAYYDLNLRPDLPAGLVPVDTFTTGGGADKNTNLHMNTYGLTLGAKGKQFGQPSFAAQQADPYNQITSTSFWTDPTTSSALNTPIEIDDLWHATINSRGLMFTASNTNNMVTSIQNAMNDIVLRAGSQSAIAVANVNMTSTNNFAYVATYNAGGWFGDVQQYTLNQTDGTVTGGSNWSARNQLQALTKPATTRYIVTSKGTANSGMAFSSANTISIDPRLTTDMVAYLRGDQTSEASGQYRQRQYLFGDAVNASPLVISLGTGSSATTTVYQAANDGMLHAIDSTTGNELWSYIPYAVLPKIADLASPTYSHEFLVDGTPVAAAVGTKTILVGGIGSGGTGFYALDISNPKAASESDAASKALWEFPTAASDIKNMGTSSSKPSVIMTAALGQVVMVASGYNNDANGTGGDGKGHIWFLDPLTGAVKQEVVTPAVSGMGTLGFATPSAYAANPKVSVTATAVYVGDQLGNVWKFDISDSKASSSWAASRVATVGCVSGCTIGGVSYPAGHPQPITSAPELSTYVQDASNAYPIIYVGTGRLLGLSDLTDTSQQSFYAIKDSGKSVSKMDRSSSQWIGKTVTTVGGNAAAATTSSTISDPTGTIFSFANNDAWYLDYPVGGERSIGDPAFALGQITFTTNVLSSNLCSSSSFSYILSNTGQQVSPSQTQGVTTYGRSYIGNFTVSSPVIVRLTSGKVISEFNQNGQIVPMVFSSANSVPRVTSWKEIIRKFSFF</sequence>
<dbReference type="RefSeq" id="WP_186913472.1">
    <property type="nucleotide sequence ID" value="NZ_JACOFV010000015.1"/>
</dbReference>
<evidence type="ECO:0000256" key="6">
    <source>
        <dbReference type="ARBA" id="ARBA00023263"/>
    </source>
</evidence>
<keyword evidence="3" id="KW-1029">Fimbrium biogenesis</keyword>
<feature type="region of interest" description="Disordered" evidence="7">
    <location>
        <begin position="69"/>
        <end position="88"/>
    </location>
</feature>
<dbReference type="InterPro" id="IPR018391">
    <property type="entry name" value="PQQ_b-propeller_rpt"/>
</dbReference>
<name>A0A923HFD7_9BURK</name>
<accession>A0A923HFD7</accession>
<reference evidence="10" key="1">
    <citation type="submission" date="2020-08" db="EMBL/GenBank/DDBJ databases">
        <title>Novel species isolated from subtropical streams in China.</title>
        <authorList>
            <person name="Lu H."/>
        </authorList>
    </citation>
    <scope>NUCLEOTIDE SEQUENCE</scope>
    <source>
        <strain evidence="10">KACC 12607</strain>
    </source>
</reference>
<dbReference type="Gene3D" id="2.130.10.10">
    <property type="entry name" value="YVTN repeat-like/Quinoprotein amine dehydrogenase"/>
    <property type="match status" value="1"/>
</dbReference>
<protein>
    <submittedName>
        <fullName evidence="10">PQQ-binding-like beta-propeller repeat protein</fullName>
    </submittedName>
</protein>
<evidence type="ECO:0000256" key="3">
    <source>
        <dbReference type="ARBA" id="ARBA00022558"/>
    </source>
</evidence>
<feature type="domain" description="PilY1 beta-propeller" evidence="9">
    <location>
        <begin position="757"/>
        <end position="1054"/>
    </location>
</feature>
<dbReference type="EMBL" id="JACOFV010000015">
    <property type="protein sequence ID" value="MBC3863527.1"/>
    <property type="molecule type" value="Genomic_DNA"/>
</dbReference>
<dbReference type="AlphaFoldDB" id="A0A923HFD7"/>
<dbReference type="InterPro" id="IPR008707">
    <property type="entry name" value="B-propeller_PilY1"/>
</dbReference>
<gene>
    <name evidence="10" type="ORF">H8K32_15585</name>
</gene>
<comment type="subcellular location">
    <subcellularLocation>
        <location evidence="1">Fimbrium</location>
    </subcellularLocation>
</comment>
<dbReference type="Pfam" id="PF05567">
    <property type="entry name" value="T4P_PilY1"/>
    <property type="match status" value="1"/>
</dbReference>
<dbReference type="SMART" id="SM00564">
    <property type="entry name" value="PQQ"/>
    <property type="match status" value="4"/>
</dbReference>
<dbReference type="GO" id="GO:0046872">
    <property type="term" value="F:metal ion binding"/>
    <property type="evidence" value="ECO:0007669"/>
    <property type="project" value="UniProtKB-KW"/>
</dbReference>
<evidence type="ECO:0000256" key="4">
    <source>
        <dbReference type="ARBA" id="ARBA00022723"/>
    </source>
</evidence>
<evidence type="ECO:0000256" key="1">
    <source>
        <dbReference type="ARBA" id="ARBA00004561"/>
    </source>
</evidence>
<evidence type="ECO:0000259" key="9">
    <source>
        <dbReference type="Pfam" id="PF05567"/>
    </source>
</evidence>
<dbReference type="InterPro" id="IPR015943">
    <property type="entry name" value="WD40/YVTN_repeat-like_dom_sf"/>
</dbReference>
<proteinExistence type="inferred from homology"/>
<keyword evidence="6" id="KW-0281">Fimbrium</keyword>
<organism evidence="10 11">
    <name type="scientific">Undibacterium jejuense</name>
    <dbReference type="NCBI Taxonomy" id="1344949"/>
    <lineage>
        <taxon>Bacteria</taxon>
        <taxon>Pseudomonadati</taxon>
        <taxon>Pseudomonadota</taxon>
        <taxon>Betaproteobacteria</taxon>
        <taxon>Burkholderiales</taxon>
        <taxon>Oxalobacteraceae</taxon>
        <taxon>Undibacterium</taxon>
    </lineage>
</organism>
<keyword evidence="8" id="KW-0732">Signal</keyword>
<dbReference type="SUPFAM" id="SSF50998">
    <property type="entry name" value="Quinoprotein alcohol dehydrogenase-like"/>
    <property type="match status" value="1"/>
</dbReference>
<keyword evidence="5" id="KW-0106">Calcium</keyword>
<comment type="caution">
    <text evidence="10">The sequence shown here is derived from an EMBL/GenBank/DDBJ whole genome shotgun (WGS) entry which is preliminary data.</text>
</comment>
<evidence type="ECO:0000313" key="11">
    <source>
        <dbReference type="Proteomes" id="UP000634011"/>
    </source>
</evidence>
<dbReference type="GO" id="GO:0009289">
    <property type="term" value="C:pilus"/>
    <property type="evidence" value="ECO:0007669"/>
    <property type="project" value="UniProtKB-SubCell"/>
</dbReference>
<comment type="similarity">
    <text evidence="2">Belongs to the PilY1 family.</text>
</comment>
<feature type="signal peptide" evidence="8">
    <location>
        <begin position="1"/>
        <end position="21"/>
    </location>
</feature>
<evidence type="ECO:0000256" key="5">
    <source>
        <dbReference type="ARBA" id="ARBA00022837"/>
    </source>
</evidence>
<evidence type="ECO:0000256" key="8">
    <source>
        <dbReference type="SAM" id="SignalP"/>
    </source>
</evidence>